<protein>
    <recommendedName>
        <fullName evidence="2">histidine kinase</fullName>
        <ecNumber evidence="2">2.7.13.3</ecNumber>
    </recommendedName>
</protein>
<keyword evidence="6" id="KW-0902">Two-component regulatory system</keyword>
<feature type="domain" description="Response regulatory" evidence="9">
    <location>
        <begin position="567"/>
        <end position="689"/>
    </location>
</feature>
<evidence type="ECO:0000256" key="4">
    <source>
        <dbReference type="ARBA" id="ARBA00022679"/>
    </source>
</evidence>
<keyword evidence="3 7" id="KW-0597">Phosphoprotein</keyword>
<dbReference type="Gene3D" id="3.30.565.10">
    <property type="entry name" value="Histidine kinase-like ATPase, C-terminal domain"/>
    <property type="match status" value="1"/>
</dbReference>
<dbReference type="SMART" id="SM00388">
    <property type="entry name" value="HisKA"/>
    <property type="match status" value="1"/>
</dbReference>
<dbReference type="NCBIfam" id="TIGR00229">
    <property type="entry name" value="sensory_box"/>
    <property type="match status" value="1"/>
</dbReference>
<dbReference type="Pfam" id="PF00072">
    <property type="entry name" value="Response_reg"/>
    <property type="match status" value="1"/>
</dbReference>
<dbReference type="InterPro" id="IPR004358">
    <property type="entry name" value="Sig_transdc_His_kin-like_C"/>
</dbReference>
<feature type="domain" description="PAC" evidence="10">
    <location>
        <begin position="247"/>
        <end position="298"/>
    </location>
</feature>
<feature type="domain" description="Histidine kinase" evidence="8">
    <location>
        <begin position="316"/>
        <end position="537"/>
    </location>
</feature>
<evidence type="ECO:0000256" key="2">
    <source>
        <dbReference type="ARBA" id="ARBA00012438"/>
    </source>
</evidence>
<dbReference type="PRINTS" id="PR00344">
    <property type="entry name" value="BCTRLSENSOR"/>
</dbReference>
<dbReference type="Gene3D" id="3.30.450.20">
    <property type="entry name" value="PAS domain"/>
    <property type="match status" value="1"/>
</dbReference>
<dbReference type="InterPro" id="IPR003661">
    <property type="entry name" value="HisK_dim/P_dom"/>
</dbReference>
<dbReference type="Pfam" id="PF00512">
    <property type="entry name" value="HisKA"/>
    <property type="match status" value="1"/>
</dbReference>
<sequence>MSVINDLHQISTDNDLPFVDKVAHLLKIGVATLGLDNAIVSKVTNDNYVIMHALTPDNSIVAGTAFSLIDTYCADTINAGEIVAYANIDAYPGASHPCYDKFKLRRYIASPIYVNNKCYGTLNFSSEQASDNPFSNLDYDYVLLFADWIGNEIEKQQAFGSMSKQQEVLAEQNTLLTQITTLVGVGTWEYNVATQQLYWCDALKRMLHIHPDRDITTQEVLALIKHNETKAQYQSKFEEIIQTGEGWNYELEVLTDAGETKWLESRAQPIFENGKCTKVVGATRDISDRIYTLQTLQDKTEIAEKALAARSDFLANMSHEIRTPIHGVQGMLETLEASTLSSKQKEYVNVAMKSAEALLGIVNDVLDFSKIDSGQMTFEASPVNIEEVILHQLPMFERLANKKGLQFTADTKALSGHLFMADSLRLNQVLINLINNAIKFTLKGNVKVTTRCTKYGPDRYRIKLIVTDTGIGISEAQQAVIFTPFLQAEESTQRRFGGTGLGLAIVHKIITHYGGSIDVSSELGAGTRFIVTLTLDSADGIAPKVNQHKAQARYTAAELKNTFKNAKVLVVEDNEINQIVIKEQLKEIGLKVEVAENGEVGVAKVTHAINVKAPYTLILMDCHMPVMDGITATKHIRRLDGAGSDVPIIALTANAMPSEKDKCLHAGMNDFISKPVGISRLRDRLLYHLSPPTEMLDSTA</sequence>
<organism evidence="11 12">
    <name type="scientific">Alteromonas australica</name>
    <dbReference type="NCBI Taxonomy" id="589873"/>
    <lineage>
        <taxon>Bacteria</taxon>
        <taxon>Pseudomonadati</taxon>
        <taxon>Pseudomonadota</taxon>
        <taxon>Gammaproteobacteria</taxon>
        <taxon>Alteromonadales</taxon>
        <taxon>Alteromonadaceae</taxon>
        <taxon>Alteromonas/Salinimonas group</taxon>
        <taxon>Alteromonas</taxon>
    </lineage>
</organism>
<dbReference type="EMBL" id="CP008849">
    <property type="protein sequence ID" value="AIG00198.1"/>
    <property type="molecule type" value="Genomic_DNA"/>
</dbReference>
<dbReference type="CDD" id="cd16922">
    <property type="entry name" value="HATPase_EvgS-ArcB-TorS-like"/>
    <property type="match status" value="1"/>
</dbReference>
<dbReference type="Proteomes" id="UP000056090">
    <property type="component" value="Chromosome"/>
</dbReference>
<dbReference type="SUPFAM" id="SSF52172">
    <property type="entry name" value="CheY-like"/>
    <property type="match status" value="1"/>
</dbReference>
<gene>
    <name evidence="11" type="ORF">EP13_16745</name>
</gene>
<dbReference type="InterPro" id="IPR029016">
    <property type="entry name" value="GAF-like_dom_sf"/>
</dbReference>
<dbReference type="CDD" id="cd00130">
    <property type="entry name" value="PAS"/>
    <property type="match status" value="1"/>
</dbReference>
<dbReference type="CDD" id="cd00082">
    <property type="entry name" value="HisKA"/>
    <property type="match status" value="1"/>
</dbReference>
<evidence type="ECO:0000259" key="8">
    <source>
        <dbReference type="PROSITE" id="PS50109"/>
    </source>
</evidence>
<dbReference type="Gene3D" id="3.40.50.2300">
    <property type="match status" value="1"/>
</dbReference>
<dbReference type="PROSITE" id="PS50113">
    <property type="entry name" value="PAC"/>
    <property type="match status" value="1"/>
</dbReference>
<dbReference type="InterPro" id="IPR000700">
    <property type="entry name" value="PAS-assoc_C"/>
</dbReference>
<dbReference type="InterPro" id="IPR013655">
    <property type="entry name" value="PAS_fold_3"/>
</dbReference>
<dbReference type="InterPro" id="IPR035965">
    <property type="entry name" value="PAS-like_dom_sf"/>
</dbReference>
<evidence type="ECO:0000256" key="5">
    <source>
        <dbReference type="ARBA" id="ARBA00022777"/>
    </source>
</evidence>
<accession>A0A075PA33</accession>
<dbReference type="SUPFAM" id="SSF55874">
    <property type="entry name" value="ATPase domain of HSP90 chaperone/DNA topoisomerase II/histidine kinase"/>
    <property type="match status" value="1"/>
</dbReference>
<evidence type="ECO:0000313" key="11">
    <source>
        <dbReference type="EMBL" id="AIG00198.1"/>
    </source>
</evidence>
<evidence type="ECO:0000256" key="1">
    <source>
        <dbReference type="ARBA" id="ARBA00000085"/>
    </source>
</evidence>
<dbReference type="GO" id="GO:0000155">
    <property type="term" value="F:phosphorelay sensor kinase activity"/>
    <property type="evidence" value="ECO:0007669"/>
    <property type="project" value="InterPro"/>
</dbReference>
<dbReference type="SUPFAM" id="SSF55785">
    <property type="entry name" value="PYP-like sensor domain (PAS domain)"/>
    <property type="match status" value="1"/>
</dbReference>
<feature type="modified residue" description="4-aspartylphosphate" evidence="7">
    <location>
        <position position="621"/>
    </location>
</feature>
<dbReference type="Gene3D" id="1.10.287.130">
    <property type="match status" value="1"/>
</dbReference>
<dbReference type="PROSITE" id="PS50109">
    <property type="entry name" value="HIS_KIN"/>
    <property type="match status" value="1"/>
</dbReference>
<dbReference type="Pfam" id="PF02518">
    <property type="entry name" value="HATPase_c"/>
    <property type="match status" value="1"/>
</dbReference>
<dbReference type="AlphaFoldDB" id="A0A075PA33"/>
<dbReference type="InterPro" id="IPR000014">
    <property type="entry name" value="PAS"/>
</dbReference>
<dbReference type="RefSeq" id="WP_044058212.1">
    <property type="nucleotide sequence ID" value="NZ_CBCSKJ010000007.1"/>
</dbReference>
<dbReference type="eggNOG" id="COG2203">
    <property type="taxonomic scope" value="Bacteria"/>
</dbReference>
<reference evidence="11 12" key="1">
    <citation type="submission" date="2014-06" db="EMBL/GenBank/DDBJ databases">
        <title>Genomes of Alteromonas australica, a world apart.</title>
        <authorList>
            <person name="Gonzaga A."/>
            <person name="Lopez-Perez M."/>
            <person name="Rodriguez-Valera F."/>
        </authorList>
    </citation>
    <scope>NUCLEOTIDE SEQUENCE [LARGE SCALE GENOMIC DNA]</scope>
    <source>
        <strain evidence="11 12">H 17</strain>
    </source>
</reference>
<dbReference type="eggNOG" id="COG2205">
    <property type="taxonomic scope" value="Bacteria"/>
</dbReference>
<evidence type="ECO:0000256" key="3">
    <source>
        <dbReference type="ARBA" id="ARBA00022553"/>
    </source>
</evidence>
<name>A0A075PA33_9ALTE</name>
<dbReference type="PANTHER" id="PTHR45339:SF1">
    <property type="entry name" value="HYBRID SIGNAL TRANSDUCTION HISTIDINE KINASE J"/>
    <property type="match status" value="1"/>
</dbReference>
<dbReference type="Pfam" id="PF13492">
    <property type="entry name" value="GAF_3"/>
    <property type="match status" value="1"/>
</dbReference>
<dbReference type="InterPro" id="IPR003018">
    <property type="entry name" value="GAF"/>
</dbReference>
<dbReference type="SMART" id="SM00387">
    <property type="entry name" value="HATPase_c"/>
    <property type="match status" value="1"/>
</dbReference>
<proteinExistence type="predicted"/>
<dbReference type="PANTHER" id="PTHR45339">
    <property type="entry name" value="HYBRID SIGNAL TRANSDUCTION HISTIDINE KINASE J"/>
    <property type="match status" value="1"/>
</dbReference>
<keyword evidence="4" id="KW-0808">Transferase</keyword>
<dbReference type="EC" id="2.7.13.3" evidence="2"/>
<dbReference type="SUPFAM" id="SSF55781">
    <property type="entry name" value="GAF domain-like"/>
    <property type="match status" value="1"/>
</dbReference>
<evidence type="ECO:0000313" key="12">
    <source>
        <dbReference type="Proteomes" id="UP000056090"/>
    </source>
</evidence>
<dbReference type="eggNOG" id="COG0784">
    <property type="taxonomic scope" value="Bacteria"/>
</dbReference>
<dbReference type="FunFam" id="3.30.565.10:FF:000010">
    <property type="entry name" value="Sensor histidine kinase RcsC"/>
    <property type="match status" value="1"/>
</dbReference>
<dbReference type="SMART" id="SM00448">
    <property type="entry name" value="REC"/>
    <property type="match status" value="1"/>
</dbReference>
<dbReference type="InterPro" id="IPR011006">
    <property type="entry name" value="CheY-like_superfamily"/>
</dbReference>
<dbReference type="CDD" id="cd17546">
    <property type="entry name" value="REC_hyHK_CKI1_RcsC-like"/>
    <property type="match status" value="1"/>
</dbReference>
<comment type="catalytic activity">
    <reaction evidence="1">
        <text>ATP + protein L-histidine = ADP + protein N-phospho-L-histidine.</text>
        <dbReference type="EC" id="2.7.13.3"/>
    </reaction>
</comment>
<dbReference type="InterPro" id="IPR036890">
    <property type="entry name" value="HATPase_C_sf"/>
</dbReference>
<evidence type="ECO:0000256" key="7">
    <source>
        <dbReference type="PROSITE-ProRule" id="PRU00169"/>
    </source>
</evidence>
<evidence type="ECO:0000256" key="6">
    <source>
        <dbReference type="ARBA" id="ARBA00023012"/>
    </source>
</evidence>
<dbReference type="InterPro" id="IPR001789">
    <property type="entry name" value="Sig_transdc_resp-reg_receiver"/>
</dbReference>
<dbReference type="InterPro" id="IPR005467">
    <property type="entry name" value="His_kinase_dom"/>
</dbReference>
<dbReference type="PROSITE" id="PS50110">
    <property type="entry name" value="RESPONSE_REGULATORY"/>
    <property type="match status" value="1"/>
</dbReference>
<keyword evidence="12" id="KW-1185">Reference proteome</keyword>
<dbReference type="SUPFAM" id="SSF47384">
    <property type="entry name" value="Homodimeric domain of signal transducing histidine kinase"/>
    <property type="match status" value="1"/>
</dbReference>
<evidence type="ECO:0000259" key="10">
    <source>
        <dbReference type="PROSITE" id="PS50113"/>
    </source>
</evidence>
<dbReference type="KEGG" id="aal:EP13_16745"/>
<evidence type="ECO:0000259" key="9">
    <source>
        <dbReference type="PROSITE" id="PS50110"/>
    </source>
</evidence>
<keyword evidence="5 11" id="KW-0418">Kinase</keyword>
<dbReference type="Pfam" id="PF08447">
    <property type="entry name" value="PAS_3"/>
    <property type="match status" value="1"/>
</dbReference>
<dbReference type="Gene3D" id="3.30.450.40">
    <property type="match status" value="1"/>
</dbReference>
<dbReference type="InterPro" id="IPR003594">
    <property type="entry name" value="HATPase_dom"/>
</dbReference>
<dbReference type="GeneID" id="78256533"/>
<dbReference type="InterPro" id="IPR036097">
    <property type="entry name" value="HisK_dim/P_sf"/>
</dbReference>